<evidence type="ECO:0000256" key="2">
    <source>
        <dbReference type="SAM" id="Coils"/>
    </source>
</evidence>
<evidence type="ECO:0000256" key="3">
    <source>
        <dbReference type="SAM" id="MobiDB-lite"/>
    </source>
</evidence>
<dbReference type="PANTHER" id="PTHR31996:SF2">
    <property type="entry name" value="COILED-COIL DOMAIN-CONTAINING PROTEIN 115"/>
    <property type="match status" value="1"/>
</dbReference>
<feature type="coiled-coil region" evidence="2">
    <location>
        <begin position="286"/>
        <end position="313"/>
    </location>
</feature>
<comment type="caution">
    <text evidence="4">The sequence shown here is derived from an EMBL/GenBank/DDBJ whole genome shotgun (WGS) entry which is preliminary data.</text>
</comment>
<name>A0A3S1CE51_ELYCH</name>
<proteinExistence type="predicted"/>
<dbReference type="Proteomes" id="UP000271974">
    <property type="component" value="Unassembled WGS sequence"/>
</dbReference>
<dbReference type="GO" id="GO:0051082">
    <property type="term" value="F:unfolded protein binding"/>
    <property type="evidence" value="ECO:0007669"/>
    <property type="project" value="TreeGrafter"/>
</dbReference>
<dbReference type="GO" id="GO:0070072">
    <property type="term" value="P:vacuolar proton-transporting V-type ATPase complex assembly"/>
    <property type="evidence" value="ECO:0007669"/>
    <property type="project" value="InterPro"/>
</dbReference>
<dbReference type="EMBL" id="RQTK01000037">
    <property type="protein sequence ID" value="RUS90212.1"/>
    <property type="molecule type" value="Genomic_DNA"/>
</dbReference>
<keyword evidence="2" id="KW-0175">Coiled coil</keyword>
<accession>A0A3S1CE51</accession>
<dbReference type="Gene3D" id="1.10.287.3240">
    <property type="match status" value="1"/>
</dbReference>
<dbReference type="AlphaFoldDB" id="A0A3S1CE51"/>
<reference evidence="4 5" key="1">
    <citation type="submission" date="2019-01" db="EMBL/GenBank/DDBJ databases">
        <title>A draft genome assembly of the solar-powered sea slug Elysia chlorotica.</title>
        <authorList>
            <person name="Cai H."/>
            <person name="Li Q."/>
            <person name="Fang X."/>
            <person name="Li J."/>
            <person name="Curtis N.E."/>
            <person name="Altenburger A."/>
            <person name="Shibata T."/>
            <person name="Feng M."/>
            <person name="Maeda T."/>
            <person name="Schwartz J.A."/>
            <person name="Shigenobu S."/>
            <person name="Lundholm N."/>
            <person name="Nishiyama T."/>
            <person name="Yang H."/>
            <person name="Hasebe M."/>
            <person name="Li S."/>
            <person name="Pierce S.K."/>
            <person name="Wang J."/>
        </authorList>
    </citation>
    <scope>NUCLEOTIDE SEQUENCE [LARGE SCALE GENOMIC DNA]</scope>
    <source>
        <strain evidence="4">EC2010</strain>
        <tissue evidence="4">Whole organism of an adult</tissue>
    </source>
</reference>
<feature type="compositionally biased region" description="Basic and acidic residues" evidence="3">
    <location>
        <begin position="192"/>
        <end position="235"/>
    </location>
</feature>
<dbReference type="PANTHER" id="PTHR31996">
    <property type="entry name" value="COILED-COIL DOMAIN-CONTAINING PROTEIN 115"/>
    <property type="match status" value="1"/>
</dbReference>
<evidence type="ECO:0000256" key="1">
    <source>
        <dbReference type="ARBA" id="ARBA00093634"/>
    </source>
</evidence>
<feature type="non-terminal residue" evidence="4">
    <location>
        <position position="1"/>
    </location>
</feature>
<keyword evidence="5" id="KW-1185">Reference proteome</keyword>
<sequence>FSFYLIIDSKPQNCSYFLKFNRLLLIFDDIFGNSRFIYQKLDLDLDLYYCGHFSRDFRFPYILPASDSEKKMRMALSPKEKLDEKVLQIFDALEELYKTQERLEQVMKDGFFNMSRARYSMGLKRVSADQILEAEMRANKTVLICEDGSPVSIEENFIASLDKINATETSPMFTLHQATDSAEATPVPEITPKPKDDVKESETGLRKRNLGEDLSKLSLKDNDHDESKSDKEKNETSSSKSGKNVVGDHGDGGGKSEEAKAKNPLNLFGILVSRELRTSQNRFEEAVSLAVQISNLKQQLRSLQSQYKTLRNAATQSTCT</sequence>
<dbReference type="OrthoDB" id="408631at2759"/>
<dbReference type="Pfam" id="PF21730">
    <property type="entry name" value="Vma22_CCDC115"/>
    <property type="match status" value="2"/>
</dbReference>
<organism evidence="4 5">
    <name type="scientific">Elysia chlorotica</name>
    <name type="common">Eastern emerald elysia</name>
    <name type="synonym">Sea slug</name>
    <dbReference type="NCBI Taxonomy" id="188477"/>
    <lineage>
        <taxon>Eukaryota</taxon>
        <taxon>Metazoa</taxon>
        <taxon>Spiralia</taxon>
        <taxon>Lophotrochozoa</taxon>
        <taxon>Mollusca</taxon>
        <taxon>Gastropoda</taxon>
        <taxon>Heterobranchia</taxon>
        <taxon>Euthyneura</taxon>
        <taxon>Panpulmonata</taxon>
        <taxon>Sacoglossa</taxon>
        <taxon>Placobranchoidea</taxon>
        <taxon>Plakobranchidae</taxon>
        <taxon>Elysia</taxon>
    </lineage>
</organism>
<dbReference type="STRING" id="188477.A0A3S1CE51"/>
<feature type="region of interest" description="Disordered" evidence="3">
    <location>
        <begin position="177"/>
        <end position="260"/>
    </location>
</feature>
<feature type="compositionally biased region" description="Basic and acidic residues" evidence="3">
    <location>
        <begin position="246"/>
        <end position="260"/>
    </location>
</feature>
<evidence type="ECO:0000313" key="5">
    <source>
        <dbReference type="Proteomes" id="UP000271974"/>
    </source>
</evidence>
<gene>
    <name evidence="4" type="ORF">EGW08_001993</name>
</gene>
<protein>
    <recommendedName>
        <fullName evidence="1">Vacuolar ATPase assembly protein VMA22</fullName>
    </recommendedName>
</protein>
<evidence type="ECO:0000313" key="4">
    <source>
        <dbReference type="EMBL" id="RUS90212.1"/>
    </source>
</evidence>
<dbReference type="InterPro" id="IPR040357">
    <property type="entry name" value="Vma22/CCDC115"/>
</dbReference>